<dbReference type="KEGG" id="vg:29126541"/>
<protein>
    <submittedName>
        <fullName evidence="1">Uncharacterized protein</fullName>
    </submittedName>
</protein>
<evidence type="ECO:0000313" key="1">
    <source>
        <dbReference type="EMBL" id="AMS02823.1"/>
    </source>
</evidence>
<dbReference type="GeneID" id="29126541"/>
<name>A0A142K9P0_9CAUD</name>
<reference evidence="2" key="1">
    <citation type="submission" date="2016-03" db="EMBL/GenBank/DDBJ databases">
        <authorList>
            <person name="Ploux O."/>
        </authorList>
    </citation>
    <scope>NUCLEOTIDE SEQUENCE [LARGE SCALE GENOMIC DNA]</scope>
</reference>
<evidence type="ECO:0000313" key="2">
    <source>
        <dbReference type="Proteomes" id="UP000202604"/>
    </source>
</evidence>
<organism evidence="1 2">
    <name type="scientific">Gordonia phage Yeezy</name>
    <dbReference type="NCBI Taxonomy" id="1821565"/>
    <lineage>
        <taxon>Viruses</taxon>
        <taxon>Duplodnaviria</taxon>
        <taxon>Heunggongvirae</taxon>
        <taxon>Uroviricota</taxon>
        <taxon>Caudoviricetes</taxon>
        <taxon>Nymbaxtervirinae</taxon>
        <taxon>Baxterfoxvirus</taxon>
        <taxon>Baxterfoxvirus yeezy</taxon>
        <taxon>Baxtervirus yeezy</taxon>
    </lineage>
</organism>
<dbReference type="Proteomes" id="UP000202604">
    <property type="component" value="Segment"/>
</dbReference>
<keyword evidence="2" id="KW-1185">Reference proteome</keyword>
<accession>A0A142K9P0</accession>
<gene>
    <name evidence="1" type="primary">78</name>
    <name evidence="1" type="ORF">SEA_YEEZY_78</name>
</gene>
<sequence>MTIVNRVPTLHRPLPTHPRIELTLEETP</sequence>
<dbReference type="RefSeq" id="YP_009304407.1">
    <property type="nucleotide sequence ID" value="NC_031269.1"/>
</dbReference>
<proteinExistence type="predicted"/>
<dbReference type="EMBL" id="KU963249">
    <property type="protein sequence ID" value="AMS02823.1"/>
    <property type="molecule type" value="Genomic_DNA"/>
</dbReference>